<dbReference type="PROSITE" id="PS50846">
    <property type="entry name" value="HMA_2"/>
    <property type="match status" value="1"/>
</dbReference>
<dbReference type="InterPro" id="IPR036163">
    <property type="entry name" value="HMA_dom_sf"/>
</dbReference>
<evidence type="ECO:0000313" key="3">
    <source>
        <dbReference type="Proteomes" id="UP000094197"/>
    </source>
</evidence>
<keyword evidence="3" id="KW-1185">Reference proteome</keyword>
<reference evidence="2 3" key="1">
    <citation type="submission" date="2016-04" db="EMBL/GenBank/DDBJ databases">
        <title>Complete genome seqeunce of Leptospira alstonii serovar Room22.</title>
        <authorList>
            <person name="Nally J.E."/>
            <person name="Bayles D.O."/>
            <person name="Hurley D."/>
            <person name="Fanning S."/>
            <person name="McMahon B.J."/>
            <person name="Arent Z."/>
        </authorList>
    </citation>
    <scope>NUCLEOTIDE SEQUENCE [LARGE SCALE GENOMIC DNA]</scope>
    <source>
        <strain evidence="2 3">GWTS #1</strain>
    </source>
</reference>
<dbReference type="Pfam" id="PF00403">
    <property type="entry name" value="HMA"/>
    <property type="match status" value="1"/>
</dbReference>
<dbReference type="CDD" id="cd00371">
    <property type="entry name" value="HMA"/>
    <property type="match status" value="1"/>
</dbReference>
<name>A0A1D7UZT8_9LEPT</name>
<evidence type="ECO:0000313" key="2">
    <source>
        <dbReference type="EMBL" id="AOP35094.1"/>
    </source>
</evidence>
<feature type="domain" description="HMA" evidence="1">
    <location>
        <begin position="1"/>
        <end position="63"/>
    </location>
</feature>
<sequence length="69" mass="7483">MLEFQVEGMTCGSCASVILKAIHTVDPYGSVAVQISTQTVQVVSKRSEQELIRLIEESGYPVLATKKIA</sequence>
<dbReference type="EMBL" id="CP015217">
    <property type="protein sequence ID" value="AOP35094.1"/>
    <property type="molecule type" value="Genomic_DNA"/>
</dbReference>
<dbReference type="AlphaFoldDB" id="A0A1D7UZT8"/>
<accession>A0A1D7UZT8</accession>
<protein>
    <recommendedName>
        <fullName evidence="1">HMA domain-containing protein</fullName>
    </recommendedName>
</protein>
<gene>
    <name evidence="2" type="ORF">A0128_15350</name>
</gene>
<dbReference type="GO" id="GO:0046872">
    <property type="term" value="F:metal ion binding"/>
    <property type="evidence" value="ECO:0007669"/>
    <property type="project" value="InterPro"/>
</dbReference>
<evidence type="ECO:0000259" key="1">
    <source>
        <dbReference type="PROSITE" id="PS50846"/>
    </source>
</evidence>
<dbReference type="SUPFAM" id="SSF55008">
    <property type="entry name" value="HMA, heavy metal-associated domain"/>
    <property type="match status" value="1"/>
</dbReference>
<dbReference type="Proteomes" id="UP000094197">
    <property type="component" value="Chromosome 1"/>
</dbReference>
<dbReference type="InterPro" id="IPR006121">
    <property type="entry name" value="HMA_dom"/>
</dbReference>
<dbReference type="Gene3D" id="3.30.70.100">
    <property type="match status" value="1"/>
</dbReference>
<dbReference type="RefSeq" id="WP_069608309.1">
    <property type="nucleotide sequence ID" value="NZ_CP015217.1"/>
</dbReference>
<proteinExistence type="predicted"/>
<organism evidence="2 3">
    <name type="scientific">Leptospira tipperaryensis</name>
    <dbReference type="NCBI Taxonomy" id="2564040"/>
    <lineage>
        <taxon>Bacteria</taxon>
        <taxon>Pseudomonadati</taxon>
        <taxon>Spirochaetota</taxon>
        <taxon>Spirochaetia</taxon>
        <taxon>Leptospirales</taxon>
        <taxon>Leptospiraceae</taxon>
        <taxon>Leptospira</taxon>
    </lineage>
</organism>
<dbReference type="KEGG" id="laj:A0128_15350"/>